<dbReference type="CTD" id="768211"/>
<proteinExistence type="inferred from homology"/>
<evidence type="ECO:0000313" key="9">
    <source>
        <dbReference type="Proteomes" id="UP000515159"/>
    </source>
</evidence>
<dbReference type="Pfam" id="PF12606">
    <property type="entry name" value="RELT"/>
    <property type="match status" value="1"/>
</dbReference>
<feature type="region of interest" description="Disordered" evidence="7">
    <location>
        <begin position="140"/>
        <end position="172"/>
    </location>
</feature>
<dbReference type="GeneID" id="117366954"/>
<evidence type="ECO:0000256" key="3">
    <source>
        <dbReference type="ARBA" id="ARBA00022475"/>
    </source>
</evidence>
<evidence type="ECO:0000256" key="5">
    <source>
        <dbReference type="ARBA" id="ARBA00022989"/>
    </source>
</evidence>
<evidence type="ECO:0000256" key="1">
    <source>
        <dbReference type="ARBA" id="ARBA00004162"/>
    </source>
</evidence>
<evidence type="ECO:0000313" key="10">
    <source>
        <dbReference type="RefSeq" id="XP_033814938.1"/>
    </source>
</evidence>
<accession>A0A6P8SDW2</accession>
<dbReference type="OrthoDB" id="9353106at2759"/>
<gene>
    <name evidence="10" type="primary">RELL1</name>
</gene>
<keyword evidence="4 8" id="KW-0812">Transmembrane</keyword>
<evidence type="ECO:0000256" key="2">
    <source>
        <dbReference type="ARBA" id="ARBA00008688"/>
    </source>
</evidence>
<evidence type="ECO:0000256" key="8">
    <source>
        <dbReference type="SAM" id="Phobius"/>
    </source>
</evidence>
<protein>
    <submittedName>
        <fullName evidence="10">LOW QUALITY PROTEIN: RELT-like protein 1</fullName>
    </submittedName>
</protein>
<feature type="transmembrane region" description="Helical" evidence="8">
    <location>
        <begin position="47"/>
        <end position="70"/>
    </location>
</feature>
<dbReference type="RefSeq" id="XP_033814938.1">
    <property type="nucleotide sequence ID" value="XM_033959047.1"/>
</dbReference>
<dbReference type="PANTHER" id="PTHR31037:SF1">
    <property type="entry name" value="RELT-LIKE PROTEIN 1"/>
    <property type="match status" value="1"/>
</dbReference>
<dbReference type="FunCoup" id="A0A6P8SDW2">
    <property type="interactions" value="431"/>
</dbReference>
<name>A0A6P8SDW2_GEOSA</name>
<organism evidence="9 10">
    <name type="scientific">Geotrypetes seraphini</name>
    <name type="common">Gaboon caecilian</name>
    <name type="synonym">Caecilia seraphini</name>
    <dbReference type="NCBI Taxonomy" id="260995"/>
    <lineage>
        <taxon>Eukaryota</taxon>
        <taxon>Metazoa</taxon>
        <taxon>Chordata</taxon>
        <taxon>Craniata</taxon>
        <taxon>Vertebrata</taxon>
        <taxon>Euteleostomi</taxon>
        <taxon>Amphibia</taxon>
        <taxon>Gymnophiona</taxon>
        <taxon>Geotrypetes</taxon>
    </lineage>
</organism>
<evidence type="ECO:0000256" key="4">
    <source>
        <dbReference type="ARBA" id="ARBA00022692"/>
    </source>
</evidence>
<dbReference type="GO" id="GO:0005886">
    <property type="term" value="C:plasma membrane"/>
    <property type="evidence" value="ECO:0007669"/>
    <property type="project" value="UniProtKB-SubCell"/>
</dbReference>
<comment type="subcellular location">
    <subcellularLocation>
        <location evidence="1">Cell membrane</location>
        <topology evidence="1">Single-pass membrane protein</topology>
    </subcellularLocation>
</comment>
<dbReference type="PANTHER" id="PTHR31037">
    <property type="entry name" value="RELT-LIKE PROTEIN 1-RELATED"/>
    <property type="match status" value="1"/>
</dbReference>
<evidence type="ECO:0000256" key="6">
    <source>
        <dbReference type="ARBA" id="ARBA00023136"/>
    </source>
</evidence>
<dbReference type="InterPro" id="IPR042315">
    <property type="entry name" value="RELL1"/>
</dbReference>
<dbReference type="Proteomes" id="UP000515159">
    <property type="component" value="Chromosome 1"/>
</dbReference>
<keyword evidence="9" id="KW-1185">Reference proteome</keyword>
<feature type="compositionally biased region" description="Polar residues" evidence="7">
    <location>
        <begin position="161"/>
        <end position="171"/>
    </location>
</feature>
<keyword evidence="5 8" id="KW-1133">Transmembrane helix</keyword>
<dbReference type="InterPro" id="IPR022248">
    <property type="entry name" value="TNF_rcpt_RELT"/>
</dbReference>
<feature type="region of interest" description="Disordered" evidence="7">
    <location>
        <begin position="238"/>
        <end position="261"/>
    </location>
</feature>
<evidence type="ECO:0000256" key="7">
    <source>
        <dbReference type="SAM" id="MobiDB-lite"/>
    </source>
</evidence>
<keyword evidence="3" id="KW-1003">Cell membrane</keyword>
<keyword evidence="6 8" id="KW-0472">Membrane</keyword>
<dbReference type="InParanoid" id="A0A6P8SDW2"/>
<dbReference type="AlphaFoldDB" id="A0A6P8SDW2"/>
<comment type="similarity">
    <text evidence="2">Belongs to the RELT family.</text>
</comment>
<feature type="compositionally biased region" description="Polar residues" evidence="7">
    <location>
        <begin position="247"/>
        <end position="257"/>
    </location>
</feature>
<reference evidence="10" key="1">
    <citation type="submission" date="2025-08" db="UniProtKB">
        <authorList>
            <consortium name="RefSeq"/>
        </authorList>
    </citation>
    <scope>IDENTIFICATION</scope>
</reference>
<dbReference type="KEGG" id="gsh:117366954"/>
<dbReference type="GO" id="GO:1900745">
    <property type="term" value="P:positive regulation of p38MAPK cascade"/>
    <property type="evidence" value="ECO:0007669"/>
    <property type="project" value="InterPro"/>
</dbReference>
<sequence length="451" mass="49826">MVLLVGVAVAVEGIASDPLQPSDESSIDILASHKPADPGSSGGHPEYVAFVLFPVFFIMGLLGVLICHLLKKKGYRCTTEAESPVEEEKIAEEKIELRESIGDANNDTVGQIVNYIMKNEANADVLKALVADNSVIGDNSVFDPESPATPYTPGTPMSPGSPLSPNATPSKHTCRGHLHTVGGVVESNACTRCSQKRWHLLRAYTEKHKKSKKVVEAQLRCLLWKLLPARFRVTKVEPKSKERKNLASDSEVPSTPISVGIGQRSGTETEITLADRRAVMESRVGTFSKHVCLQELRLPWWGMNLCAQEYLSPVYSDGWTLQLLDCLTQFLIQLENWMESPGIGQVDSEISIHHDTNLEPELSAPESYGILLDPSPPPARRRSPPEGLSFMKFIQQMGNALPIKLESDSEPSSELFEALDFDDVPKELLKLPLHNLLKEAMFKNWKTPLFP</sequence>